<name>A0ABQ9I1D7_9NEOP</name>
<gene>
    <name evidence="1" type="ORF">PR048_009587</name>
</gene>
<organism evidence="1 2">
    <name type="scientific">Dryococelus australis</name>
    <dbReference type="NCBI Taxonomy" id="614101"/>
    <lineage>
        <taxon>Eukaryota</taxon>
        <taxon>Metazoa</taxon>
        <taxon>Ecdysozoa</taxon>
        <taxon>Arthropoda</taxon>
        <taxon>Hexapoda</taxon>
        <taxon>Insecta</taxon>
        <taxon>Pterygota</taxon>
        <taxon>Neoptera</taxon>
        <taxon>Polyneoptera</taxon>
        <taxon>Phasmatodea</taxon>
        <taxon>Verophasmatodea</taxon>
        <taxon>Anareolatae</taxon>
        <taxon>Phasmatidae</taxon>
        <taxon>Eurycanthinae</taxon>
        <taxon>Dryococelus</taxon>
    </lineage>
</organism>
<accession>A0ABQ9I1D7</accession>
<sequence length="79" mass="8403">MIILGKIPGIVKNELNTIDAAAGSGEFFASSVLKSAGIFRDIERQHDTEGDTDLLAKIELLSANAKIPVSEECCIDGLQ</sequence>
<dbReference type="Proteomes" id="UP001159363">
    <property type="component" value="Chromosome 3"/>
</dbReference>
<keyword evidence="2" id="KW-1185">Reference proteome</keyword>
<proteinExistence type="predicted"/>
<comment type="caution">
    <text evidence="1">The sequence shown here is derived from an EMBL/GenBank/DDBJ whole genome shotgun (WGS) entry which is preliminary data.</text>
</comment>
<evidence type="ECO:0000313" key="1">
    <source>
        <dbReference type="EMBL" id="KAJ8890080.1"/>
    </source>
</evidence>
<evidence type="ECO:0000313" key="2">
    <source>
        <dbReference type="Proteomes" id="UP001159363"/>
    </source>
</evidence>
<dbReference type="EMBL" id="JARBHB010000003">
    <property type="protein sequence ID" value="KAJ8890080.1"/>
    <property type="molecule type" value="Genomic_DNA"/>
</dbReference>
<protein>
    <submittedName>
        <fullName evidence="1">Uncharacterized protein</fullName>
    </submittedName>
</protein>
<reference evidence="1 2" key="1">
    <citation type="submission" date="2023-02" db="EMBL/GenBank/DDBJ databases">
        <title>LHISI_Scaffold_Assembly.</title>
        <authorList>
            <person name="Stuart O.P."/>
            <person name="Cleave R."/>
            <person name="Magrath M.J.L."/>
            <person name="Mikheyev A.S."/>
        </authorList>
    </citation>
    <scope>NUCLEOTIDE SEQUENCE [LARGE SCALE GENOMIC DNA]</scope>
    <source>
        <strain evidence="1">Daus_M_001</strain>
        <tissue evidence="1">Leg muscle</tissue>
    </source>
</reference>